<evidence type="ECO:0000256" key="1">
    <source>
        <dbReference type="SAM" id="Phobius"/>
    </source>
</evidence>
<feature type="transmembrane region" description="Helical" evidence="1">
    <location>
        <begin position="175"/>
        <end position="197"/>
    </location>
</feature>
<accession>A0A1E3I8E1</accession>
<evidence type="ECO:0000313" key="4">
    <source>
        <dbReference type="Proteomes" id="UP000094065"/>
    </source>
</evidence>
<name>A0A1E3I8E1_9TREE</name>
<organism evidence="3 4">
    <name type="scientific">Cryptococcus amylolentus CBS 6039</name>
    <dbReference type="NCBI Taxonomy" id="1295533"/>
    <lineage>
        <taxon>Eukaryota</taxon>
        <taxon>Fungi</taxon>
        <taxon>Dikarya</taxon>
        <taxon>Basidiomycota</taxon>
        <taxon>Agaricomycotina</taxon>
        <taxon>Tremellomycetes</taxon>
        <taxon>Tremellales</taxon>
        <taxon>Cryptococcaceae</taxon>
        <taxon>Cryptococcus</taxon>
    </lineage>
</organism>
<dbReference type="STRING" id="1295533.A0A1E3I8E1"/>
<dbReference type="EMBL" id="AWGJ01000001">
    <property type="protein sequence ID" value="ODN84973.1"/>
    <property type="molecule type" value="Genomic_DNA"/>
</dbReference>
<keyword evidence="1" id="KW-1133">Transmembrane helix</keyword>
<comment type="caution">
    <text evidence="3">The sequence shown here is derived from an EMBL/GenBank/DDBJ whole genome shotgun (WGS) entry which is preliminary data.</text>
</comment>
<evidence type="ECO:0000256" key="2">
    <source>
        <dbReference type="SAM" id="SignalP"/>
    </source>
</evidence>
<dbReference type="Proteomes" id="UP000094065">
    <property type="component" value="Unassembled WGS sequence"/>
</dbReference>
<gene>
    <name evidence="3" type="ORF">L202_00817</name>
</gene>
<dbReference type="OrthoDB" id="3360032at2759"/>
<dbReference type="RefSeq" id="XP_018998776.1">
    <property type="nucleotide sequence ID" value="XM_019134071.1"/>
</dbReference>
<feature type="chain" id="PRO_5009129648" description="GPI transamidase component PIG-T" evidence="2">
    <location>
        <begin position="21"/>
        <end position="219"/>
    </location>
</feature>
<protein>
    <recommendedName>
        <fullName evidence="5">GPI transamidase component PIG-T</fullName>
    </recommendedName>
</protein>
<reference evidence="3 4" key="1">
    <citation type="submission" date="2016-06" db="EMBL/GenBank/DDBJ databases">
        <title>Evolution of pathogenesis and genome organization in the Tremellales.</title>
        <authorList>
            <person name="Cuomo C."/>
            <person name="Litvintseva A."/>
            <person name="Heitman J."/>
            <person name="Chen Y."/>
            <person name="Sun S."/>
            <person name="Springer D."/>
            <person name="Dromer F."/>
            <person name="Young S."/>
            <person name="Zeng Q."/>
            <person name="Chapman S."/>
            <person name="Gujja S."/>
            <person name="Saif S."/>
            <person name="Birren B."/>
        </authorList>
    </citation>
    <scope>NUCLEOTIDE SEQUENCE [LARGE SCALE GENOMIC DNA]</scope>
    <source>
        <strain evidence="3 4">CBS 6039</strain>
    </source>
</reference>
<keyword evidence="4" id="KW-1185">Reference proteome</keyword>
<proteinExistence type="predicted"/>
<dbReference type="AlphaFoldDB" id="A0A1E3I8E1"/>
<evidence type="ECO:0008006" key="5">
    <source>
        <dbReference type="Google" id="ProtNLM"/>
    </source>
</evidence>
<keyword evidence="1" id="KW-0472">Membrane</keyword>
<keyword evidence="2" id="KW-0732">Signal</keyword>
<keyword evidence="1" id="KW-0812">Transmembrane</keyword>
<evidence type="ECO:0000313" key="3">
    <source>
        <dbReference type="EMBL" id="ODN84973.1"/>
    </source>
</evidence>
<sequence length="219" mass="24728">MFKFLYLVLLASLAAIIARADTEIVNFHLPLSKDTTVYPPLDNVIHTISPFETVNLNLTDISPEQWFSLDWKDQQDKYISWTLRASWPASSPTRIQILPPHSPGFLLIHASPLSPRFPYHPPLSRYLPSFLRPLFNFLLRTTQPVPAERKLDTEFETPLHLTLEPLLLGVLPYTALPAVKLILVVVVVAGFGVPYVIKGLEGAGNRVDGRRRKEGVKEE</sequence>
<dbReference type="GeneID" id="30152126"/>
<feature type="signal peptide" evidence="2">
    <location>
        <begin position="1"/>
        <end position="20"/>
    </location>
</feature>